<name>A0A420Y0A9_9PEZI</name>
<evidence type="ECO:0000313" key="2">
    <source>
        <dbReference type="EMBL" id="RKU41190.1"/>
    </source>
</evidence>
<dbReference type="AlphaFoldDB" id="A0A420Y0A9"/>
<proteinExistence type="predicted"/>
<sequence length="90" mass="9607">MFCLLGDRVTSSFTNHTSLGLVGDAEALPFPMALCLCSSPSVTLQPLICSAFSTKHLSFPAISISTTSKTSHREMPQSSSDTRRSTLNSP</sequence>
<comment type="caution">
    <text evidence="2">The sequence shown here is derived from an EMBL/GenBank/DDBJ whole genome shotgun (WGS) entry which is preliminary data.</text>
</comment>
<dbReference type="EMBL" id="QVQW01000080">
    <property type="protein sequence ID" value="RKU41190.1"/>
    <property type="molecule type" value="Genomic_DNA"/>
</dbReference>
<dbReference type="Proteomes" id="UP000275385">
    <property type="component" value="Unassembled WGS sequence"/>
</dbReference>
<feature type="region of interest" description="Disordered" evidence="1">
    <location>
        <begin position="66"/>
        <end position="90"/>
    </location>
</feature>
<reference evidence="2 3" key="1">
    <citation type="submission" date="2018-08" db="EMBL/GenBank/DDBJ databases">
        <title>Draft genome of the lignicolous fungus Coniochaeta pulveracea.</title>
        <authorList>
            <person name="Borstlap C.J."/>
            <person name="De Witt R.N."/>
            <person name="Botha A."/>
            <person name="Volschenk H."/>
        </authorList>
    </citation>
    <scope>NUCLEOTIDE SEQUENCE [LARGE SCALE GENOMIC DNA]</scope>
    <source>
        <strain evidence="2 3">CAB683</strain>
    </source>
</reference>
<feature type="compositionally biased region" description="Polar residues" evidence="1">
    <location>
        <begin position="76"/>
        <end position="90"/>
    </location>
</feature>
<protein>
    <submittedName>
        <fullName evidence="2">Uncharacterized protein</fullName>
    </submittedName>
</protein>
<evidence type="ECO:0000313" key="3">
    <source>
        <dbReference type="Proteomes" id="UP000275385"/>
    </source>
</evidence>
<keyword evidence="3" id="KW-1185">Reference proteome</keyword>
<accession>A0A420Y0A9</accession>
<organism evidence="2 3">
    <name type="scientific">Coniochaeta pulveracea</name>
    <dbReference type="NCBI Taxonomy" id="177199"/>
    <lineage>
        <taxon>Eukaryota</taxon>
        <taxon>Fungi</taxon>
        <taxon>Dikarya</taxon>
        <taxon>Ascomycota</taxon>
        <taxon>Pezizomycotina</taxon>
        <taxon>Sordariomycetes</taxon>
        <taxon>Sordariomycetidae</taxon>
        <taxon>Coniochaetales</taxon>
        <taxon>Coniochaetaceae</taxon>
        <taxon>Coniochaeta</taxon>
    </lineage>
</organism>
<evidence type="ECO:0000256" key="1">
    <source>
        <dbReference type="SAM" id="MobiDB-lite"/>
    </source>
</evidence>
<gene>
    <name evidence="2" type="ORF">DL546_001744</name>
</gene>